<sequence length="58" mass="6955">MSSIEIDEKKYPDQKSISEYMQKSENKTDCALKIFETEETVKFPQYILDAINWEYVQK</sequence>
<evidence type="ECO:0000313" key="1">
    <source>
        <dbReference type="EMBL" id="CEG13946.1"/>
    </source>
</evidence>
<protein>
    <submittedName>
        <fullName evidence="1">Uncharacterized protein</fullName>
    </submittedName>
</protein>
<reference evidence="1" key="1">
    <citation type="submission" date="2014-09" db="EMBL/GenBank/DDBJ databases">
        <authorList>
            <person name="Probst J Alexander"/>
        </authorList>
    </citation>
    <scope>NUCLEOTIDE SEQUENCE</scope>
</reference>
<organism evidence="1">
    <name type="scientific">groundwater metagenome</name>
    <dbReference type="NCBI Taxonomy" id="717931"/>
    <lineage>
        <taxon>unclassified sequences</taxon>
        <taxon>metagenomes</taxon>
        <taxon>ecological metagenomes</taxon>
    </lineage>
</organism>
<dbReference type="AlphaFoldDB" id="A0A098EEK3"/>
<accession>A0A098EEK3</accession>
<gene>
    <name evidence="1" type="ORF">MSIBF_A750004</name>
</gene>
<dbReference type="EMBL" id="CCXY01000441">
    <property type="protein sequence ID" value="CEG13946.1"/>
    <property type="molecule type" value="Genomic_DNA"/>
</dbReference>
<name>A0A098EEK3_9ZZZZ</name>
<proteinExistence type="predicted"/>